<evidence type="ECO:0000313" key="4">
    <source>
        <dbReference type="Proteomes" id="UP001208689"/>
    </source>
</evidence>
<protein>
    <recommendedName>
        <fullName evidence="2">Peptidase C45 hydrolase domain-containing protein</fullName>
    </recommendedName>
</protein>
<reference evidence="3" key="1">
    <citation type="submission" date="2022-09" db="EMBL/GenBank/DDBJ databases">
        <title>Actin cytoskeleton and complex cell architecture in an #Asgard archaeon.</title>
        <authorList>
            <person name="Ponce Toledo R.I."/>
            <person name="Schleper C."/>
            <person name="Rodrigues Oliveira T."/>
            <person name="Wollweber F."/>
            <person name="Xu J."/>
            <person name="Rittmann S."/>
            <person name="Klingl A."/>
            <person name="Pilhofer M."/>
        </authorList>
    </citation>
    <scope>NUCLEOTIDE SEQUENCE</scope>
    <source>
        <strain evidence="3">B-35</strain>
    </source>
</reference>
<dbReference type="InterPro" id="IPR005079">
    <property type="entry name" value="Peptidase_C45_hydrolase"/>
</dbReference>
<evidence type="ECO:0000313" key="3">
    <source>
        <dbReference type="EMBL" id="UYP45343.1"/>
    </source>
</evidence>
<dbReference type="InterPro" id="IPR047801">
    <property type="entry name" value="Peptidase_C45"/>
</dbReference>
<dbReference type="Gene3D" id="3.60.60.10">
    <property type="entry name" value="Penicillin V Acylase, Chain A"/>
    <property type="match status" value="1"/>
</dbReference>
<keyword evidence="4" id="KW-1185">Reference proteome</keyword>
<gene>
    <name evidence="3" type="ORF">NEF87_001628</name>
</gene>
<name>A0ABY6HP96_9ARCH</name>
<feature type="domain" description="Peptidase C45 hydrolase" evidence="2">
    <location>
        <begin position="209"/>
        <end position="368"/>
    </location>
</feature>
<accession>A0ABY6HP96</accession>
<dbReference type="Pfam" id="PF03417">
    <property type="entry name" value="AAT"/>
    <property type="match status" value="1"/>
</dbReference>
<evidence type="ECO:0000259" key="2">
    <source>
        <dbReference type="Pfam" id="PF03417"/>
    </source>
</evidence>
<dbReference type="PANTHER" id="PTHR34180:SF1">
    <property type="entry name" value="BETA-ALANYL-DOPAMINE_CARCININE HYDROLASE"/>
    <property type="match status" value="1"/>
</dbReference>
<proteinExistence type="predicted"/>
<dbReference type="EMBL" id="CP104013">
    <property type="protein sequence ID" value="UYP45343.1"/>
    <property type="molecule type" value="Genomic_DNA"/>
</dbReference>
<feature type="region of interest" description="Disordered" evidence="1">
    <location>
        <begin position="1"/>
        <end position="22"/>
    </location>
</feature>
<feature type="compositionally biased region" description="Polar residues" evidence="1">
    <location>
        <begin position="1"/>
        <end position="14"/>
    </location>
</feature>
<dbReference type="InterPro" id="IPR047794">
    <property type="entry name" value="C45_proenzyme-like"/>
</dbReference>
<organism evidence="3 4">
    <name type="scientific">Candidatus Lokiarchaeum ossiferum</name>
    <dbReference type="NCBI Taxonomy" id="2951803"/>
    <lineage>
        <taxon>Archaea</taxon>
        <taxon>Promethearchaeati</taxon>
        <taxon>Promethearchaeota</taxon>
        <taxon>Promethearchaeia</taxon>
        <taxon>Promethearchaeales</taxon>
        <taxon>Promethearchaeaceae</taxon>
        <taxon>Candidatus Lokiarchaeum</taxon>
    </lineage>
</organism>
<sequence length="430" mass="49124">MSLMEDSNFNMKNSESTKKVKIRKSKVKKSIRNISQQIEDIHRERNREIDKNKLNLDEASWQENNNQKYLEISASDYYNLGLLEGKYLLKKIRSQRLLIKAIATTTRKKGYEYARFLEMARSYEDSIPDSYLKQGSFGNIIDEIQGIADGISGISFEEVFLQNCFIDVVYGELLPFQAGIPNEYEFGCTSFGAMVKNNNLNHSESIEMPYIGQNFDFNLSFKPSLCYVLHKVGNSPKVFSLRLGGMLSLPTGKNGWGLKCCINIIKCTIPGEYTIPTGILSRMVLTNSHNIEEAYKTTYAQPNPNAYNIMMADKSKILSCETIPTDHIRRDISTYYASSNTFVSPEYQQYLLEPNYSKKRQEFAHHSLGLKYALGMKKSDFKELLSYKPIICRTPKNPFESRTLAFFTNDFFGLGDPAGQKWGLIPSLED</sequence>
<evidence type="ECO:0000256" key="1">
    <source>
        <dbReference type="SAM" id="MobiDB-lite"/>
    </source>
</evidence>
<dbReference type="Proteomes" id="UP001208689">
    <property type="component" value="Chromosome"/>
</dbReference>
<dbReference type="PANTHER" id="PTHR34180">
    <property type="entry name" value="PEPTIDASE C45"/>
    <property type="match status" value="1"/>
</dbReference>
<dbReference type="NCBIfam" id="NF040521">
    <property type="entry name" value="C45_proenzyme"/>
    <property type="match status" value="1"/>
</dbReference>